<gene>
    <name evidence="2" type="ORF">G7Y89_g14520</name>
</gene>
<dbReference type="Proteomes" id="UP000566819">
    <property type="component" value="Unassembled WGS sequence"/>
</dbReference>
<sequence length="413" mass="47409">MVSPLLRLSGKEIIKIMSDVQNFLDIDLWFCSFSGANAKTHCSHPTRTFDRHIGLLFDKMFENLPGVLPDIKFLANHLDEPRVLTPPRLMQGGDSSGKRQFRVTDLSRRPTWNAITRYCASQQSNESTQTKPTLETFSLPFVTDRSSDIDLCQHPEYSNMHGLLISPTSFSLIEGLVPILSTGSPSTMGDLLFPSPAYIESEFRYDETHDIEWDKKQNNLYWAGSNTGGFSVDEQWRSYHRQRFVTLAQNLGKQQQYYLREKDGIISPSKSSFLNGRLYNVAFTRILQCTPTPCHSQTSYFHLKPWASKDRALSSKLVFDLDGNGISGRYYKLLASHSAPLKQTLFREWHDERLVPWVHYIPVSQSLEEVPELTSTLEPLKEGRARRYKNRLNLNNFPTIYASFIYSRNNSTD</sequence>
<evidence type="ECO:0000313" key="3">
    <source>
        <dbReference type="Proteomes" id="UP000566819"/>
    </source>
</evidence>
<dbReference type="SMART" id="SM00672">
    <property type="entry name" value="CAP10"/>
    <property type="match status" value="1"/>
</dbReference>
<accession>A0A8H4VT58</accession>
<keyword evidence="3" id="KW-1185">Reference proteome</keyword>
<dbReference type="PANTHER" id="PTHR12203:SF61">
    <property type="entry name" value="CAPSULE PROTEIN"/>
    <property type="match status" value="1"/>
</dbReference>
<reference evidence="2 3" key="1">
    <citation type="submission" date="2020-03" db="EMBL/GenBank/DDBJ databases">
        <title>Draft Genome Sequence of Cudoniella acicularis.</title>
        <authorList>
            <person name="Buettner E."/>
            <person name="Kellner H."/>
        </authorList>
    </citation>
    <scope>NUCLEOTIDE SEQUENCE [LARGE SCALE GENOMIC DNA]</scope>
    <source>
        <strain evidence="2 3">DSM 108380</strain>
    </source>
</reference>
<comment type="caution">
    <text evidence="2">The sequence shown here is derived from an EMBL/GenBank/DDBJ whole genome shotgun (WGS) entry which is preliminary data.</text>
</comment>
<dbReference type="PANTHER" id="PTHR12203">
    <property type="entry name" value="KDEL LYS-ASP-GLU-LEU CONTAINING - RELATED"/>
    <property type="match status" value="1"/>
</dbReference>
<dbReference type="InterPro" id="IPR006598">
    <property type="entry name" value="CAP10"/>
</dbReference>
<name>A0A8H4VT58_9HELO</name>
<dbReference type="AlphaFoldDB" id="A0A8H4VT58"/>
<dbReference type="OrthoDB" id="202415at2759"/>
<dbReference type="EMBL" id="JAAMPI010001943">
    <property type="protein sequence ID" value="KAF4621568.1"/>
    <property type="molecule type" value="Genomic_DNA"/>
</dbReference>
<dbReference type="InterPro" id="IPR051091">
    <property type="entry name" value="O-Glucosyltr/Glycosyltrsf_90"/>
</dbReference>
<evidence type="ECO:0000313" key="2">
    <source>
        <dbReference type="EMBL" id="KAF4621568.1"/>
    </source>
</evidence>
<protein>
    <recommendedName>
        <fullName evidence="1">Glycosyl transferase CAP10 domain-containing protein</fullName>
    </recommendedName>
</protein>
<proteinExistence type="predicted"/>
<feature type="domain" description="Glycosyl transferase CAP10" evidence="1">
    <location>
        <begin position="145"/>
        <end position="389"/>
    </location>
</feature>
<evidence type="ECO:0000259" key="1">
    <source>
        <dbReference type="SMART" id="SM00672"/>
    </source>
</evidence>
<organism evidence="2 3">
    <name type="scientific">Cudoniella acicularis</name>
    <dbReference type="NCBI Taxonomy" id="354080"/>
    <lineage>
        <taxon>Eukaryota</taxon>
        <taxon>Fungi</taxon>
        <taxon>Dikarya</taxon>
        <taxon>Ascomycota</taxon>
        <taxon>Pezizomycotina</taxon>
        <taxon>Leotiomycetes</taxon>
        <taxon>Helotiales</taxon>
        <taxon>Tricladiaceae</taxon>
        <taxon>Cudoniella</taxon>
    </lineage>
</organism>